<dbReference type="InterPro" id="IPR029056">
    <property type="entry name" value="Ribokinase-like"/>
</dbReference>
<evidence type="ECO:0000256" key="4">
    <source>
        <dbReference type="ARBA" id="ARBA00022679"/>
    </source>
</evidence>
<dbReference type="NCBIfam" id="TIGR03168">
    <property type="entry name" value="1-PFK"/>
    <property type="match status" value="1"/>
</dbReference>
<sequence>MIVTLTPNPSIDRTIAVDRLEVGGVNRAHSVLVDPGGKGVNVSRALAANGVPTTAILPLGGPDGDLHSSLLDAGGLSHVAVGIGGNTRTNVAIVDPRGGTTKVNEPGPELSDVEVAALRAAVPRDAEWVVLCGSLPRGTDASLFTDLVATHPGQVVVDTSGAPLAAAVAATPYLVKPNREELEELVGRRLATLGDVRQACRELVAGGISVVVASLGADGALLTTADGAWLAKAPVANPLSTVGAGDCLLAGVLSALAEDLPASEALARGVAWGSAAVSLPGSQVPGPGDVARIGVVELEIDDALVLAD</sequence>
<evidence type="ECO:0000256" key="11">
    <source>
        <dbReference type="RuleBase" id="RU369061"/>
    </source>
</evidence>
<dbReference type="InterPro" id="IPR002173">
    <property type="entry name" value="Carboh/pur_kinase_PfkB_CS"/>
</dbReference>
<evidence type="ECO:0000313" key="13">
    <source>
        <dbReference type="EMBL" id="TRY17745.1"/>
    </source>
</evidence>
<evidence type="ECO:0000256" key="6">
    <source>
        <dbReference type="ARBA" id="ARBA00022777"/>
    </source>
</evidence>
<evidence type="ECO:0000256" key="7">
    <source>
        <dbReference type="ARBA" id="ARBA00022840"/>
    </source>
</evidence>
<evidence type="ECO:0000256" key="2">
    <source>
        <dbReference type="ARBA" id="ARBA00012131"/>
    </source>
</evidence>
<keyword evidence="14" id="KW-1185">Reference proteome</keyword>
<dbReference type="FunFam" id="3.40.1190.20:FF:000001">
    <property type="entry name" value="Phosphofructokinase"/>
    <property type="match status" value="1"/>
</dbReference>
<gene>
    <name evidence="13" type="primary">pfkB</name>
    <name evidence="13" type="ORF">FOJ82_10740</name>
</gene>
<evidence type="ECO:0000256" key="5">
    <source>
        <dbReference type="ARBA" id="ARBA00022741"/>
    </source>
</evidence>
<evidence type="ECO:0000313" key="14">
    <source>
        <dbReference type="Proteomes" id="UP000317638"/>
    </source>
</evidence>
<dbReference type="PANTHER" id="PTHR46566:SF5">
    <property type="entry name" value="1-PHOSPHOFRUCTOKINASE"/>
    <property type="match status" value="1"/>
</dbReference>
<dbReference type="PANTHER" id="PTHR46566">
    <property type="entry name" value="1-PHOSPHOFRUCTOKINASE-RELATED"/>
    <property type="match status" value="1"/>
</dbReference>
<dbReference type="SUPFAM" id="SSF53613">
    <property type="entry name" value="Ribokinase-like"/>
    <property type="match status" value="1"/>
</dbReference>
<comment type="function">
    <text evidence="11">Catalyzes the ATP-dependent phosphorylation of fructose-l-phosphate to fructose-l,6-bisphosphate.</text>
</comment>
<dbReference type="InterPro" id="IPR022463">
    <property type="entry name" value="1-PFruKinase"/>
</dbReference>
<dbReference type="InterPro" id="IPR011611">
    <property type="entry name" value="PfkB_dom"/>
</dbReference>
<evidence type="ECO:0000256" key="3">
    <source>
        <dbReference type="ARBA" id="ARBA00013596"/>
    </source>
</evidence>
<dbReference type="Proteomes" id="UP000317638">
    <property type="component" value="Unassembled WGS sequence"/>
</dbReference>
<keyword evidence="6 11" id="KW-0418">Kinase</keyword>
<dbReference type="GO" id="GO:0008662">
    <property type="term" value="F:1-phosphofructokinase activity"/>
    <property type="evidence" value="ECO:0007669"/>
    <property type="project" value="UniProtKB-UniRule"/>
</dbReference>
<dbReference type="GO" id="GO:0005829">
    <property type="term" value="C:cytosol"/>
    <property type="evidence" value="ECO:0007669"/>
    <property type="project" value="TreeGrafter"/>
</dbReference>
<organism evidence="13 14">
    <name type="scientific">Tessaracoccus rhinocerotis</name>
    <dbReference type="NCBI Taxonomy" id="1689449"/>
    <lineage>
        <taxon>Bacteria</taxon>
        <taxon>Bacillati</taxon>
        <taxon>Actinomycetota</taxon>
        <taxon>Actinomycetes</taxon>
        <taxon>Propionibacteriales</taxon>
        <taxon>Propionibacteriaceae</taxon>
        <taxon>Tessaracoccus</taxon>
    </lineage>
</organism>
<protein>
    <recommendedName>
        <fullName evidence="3 11">1-phosphofructokinase</fullName>
        <shortName evidence="11">Fru1PK</shortName>
        <ecNumber evidence="2 11">2.7.1.56</ecNumber>
    </recommendedName>
    <alternativeName>
        <fullName evidence="8 11">Fructose 1-phosphate kinase</fullName>
    </alternativeName>
</protein>
<dbReference type="NCBIfam" id="TIGR03828">
    <property type="entry name" value="pfkB"/>
    <property type="match status" value="1"/>
</dbReference>
<comment type="caution">
    <text evidence="13">The sequence shown here is derived from an EMBL/GenBank/DDBJ whole genome shotgun (WGS) entry which is preliminary data.</text>
</comment>
<dbReference type="AlphaFoldDB" id="A0A553JZ64"/>
<evidence type="ECO:0000256" key="8">
    <source>
        <dbReference type="ARBA" id="ARBA00032802"/>
    </source>
</evidence>
<comment type="similarity">
    <text evidence="1 11">Belongs to the carbohydrate kinase PfkB family.</text>
</comment>
<dbReference type="CDD" id="cd01164">
    <property type="entry name" value="FruK_PfkB_like"/>
    <property type="match status" value="1"/>
</dbReference>
<evidence type="ECO:0000256" key="9">
    <source>
        <dbReference type="ARBA" id="ARBA00047745"/>
    </source>
</evidence>
<dbReference type="InterPro" id="IPR017583">
    <property type="entry name" value="Tagatose/fructose_Pkinase"/>
</dbReference>
<feature type="domain" description="Carbohydrate kinase PfkB" evidence="12">
    <location>
        <begin position="8"/>
        <end position="285"/>
    </location>
</feature>
<accession>A0A553JZ64</accession>
<name>A0A553JZ64_9ACTN</name>
<dbReference type="OrthoDB" id="9801219at2"/>
<reference evidence="13 14" key="1">
    <citation type="submission" date="2019-07" db="EMBL/GenBank/DDBJ databases">
        <authorList>
            <person name="Zhou L.-Y."/>
        </authorList>
    </citation>
    <scope>NUCLEOTIDE SEQUENCE [LARGE SCALE GENOMIC DNA]</scope>
    <source>
        <strain evidence="13 14">YIM 101269</strain>
    </source>
</reference>
<dbReference type="Pfam" id="PF00294">
    <property type="entry name" value="PfkB"/>
    <property type="match status" value="1"/>
</dbReference>
<evidence type="ECO:0000259" key="12">
    <source>
        <dbReference type="Pfam" id="PF00294"/>
    </source>
</evidence>
<evidence type="ECO:0000256" key="10">
    <source>
        <dbReference type="PIRNR" id="PIRNR000535"/>
    </source>
</evidence>
<keyword evidence="7 11" id="KW-0067">ATP-binding</keyword>
<dbReference type="PIRSF" id="PIRSF000535">
    <property type="entry name" value="1PFK/6PFK/LacC"/>
    <property type="match status" value="1"/>
</dbReference>
<dbReference type="GO" id="GO:0044281">
    <property type="term" value="P:small molecule metabolic process"/>
    <property type="evidence" value="ECO:0007669"/>
    <property type="project" value="UniProtKB-ARBA"/>
</dbReference>
<dbReference type="PROSITE" id="PS00584">
    <property type="entry name" value="PFKB_KINASES_2"/>
    <property type="match status" value="1"/>
</dbReference>
<dbReference type="EMBL" id="VKKG01000004">
    <property type="protein sequence ID" value="TRY17745.1"/>
    <property type="molecule type" value="Genomic_DNA"/>
</dbReference>
<dbReference type="GO" id="GO:0005524">
    <property type="term" value="F:ATP binding"/>
    <property type="evidence" value="ECO:0007669"/>
    <property type="project" value="UniProtKB-UniRule"/>
</dbReference>
<evidence type="ECO:0000256" key="1">
    <source>
        <dbReference type="ARBA" id="ARBA00010688"/>
    </source>
</evidence>
<dbReference type="GO" id="GO:0016052">
    <property type="term" value="P:carbohydrate catabolic process"/>
    <property type="evidence" value="ECO:0007669"/>
    <property type="project" value="UniProtKB-ARBA"/>
</dbReference>
<dbReference type="EC" id="2.7.1.56" evidence="2 11"/>
<keyword evidence="5 11" id="KW-0547">Nucleotide-binding</keyword>
<dbReference type="RefSeq" id="WP_143938485.1">
    <property type="nucleotide sequence ID" value="NZ_VKKG01000004.1"/>
</dbReference>
<keyword evidence="4 10" id="KW-0808">Transferase</keyword>
<dbReference type="Gene3D" id="3.40.1190.20">
    <property type="match status" value="1"/>
</dbReference>
<comment type="catalytic activity">
    <reaction evidence="9 11">
        <text>beta-D-fructose 1-phosphate + ATP = beta-D-fructose 1,6-bisphosphate + ADP + H(+)</text>
        <dbReference type="Rhea" id="RHEA:14213"/>
        <dbReference type="ChEBI" id="CHEBI:15378"/>
        <dbReference type="ChEBI" id="CHEBI:30616"/>
        <dbReference type="ChEBI" id="CHEBI:32966"/>
        <dbReference type="ChEBI" id="CHEBI:138881"/>
        <dbReference type="ChEBI" id="CHEBI:456216"/>
        <dbReference type="EC" id="2.7.1.56"/>
    </reaction>
</comment>
<proteinExistence type="inferred from homology"/>